<organism evidence="1 2">
    <name type="scientific">Halorubrum halodurans</name>
    <dbReference type="NCBI Taxonomy" id="1383851"/>
    <lineage>
        <taxon>Archaea</taxon>
        <taxon>Methanobacteriati</taxon>
        <taxon>Methanobacteriota</taxon>
        <taxon>Stenosarchaea group</taxon>
        <taxon>Halobacteria</taxon>
        <taxon>Halobacteriales</taxon>
        <taxon>Haloferacaceae</taxon>
        <taxon>Halorubrum</taxon>
    </lineage>
</organism>
<dbReference type="RefSeq" id="WP_094529997.1">
    <property type="nucleotide sequence ID" value="NZ_NHPJ01000032.1"/>
</dbReference>
<name>A0A256IQC8_9EURY</name>
<dbReference type="AlphaFoldDB" id="A0A256IQC8"/>
<keyword evidence="2" id="KW-1185">Reference proteome</keyword>
<evidence type="ECO:0000313" key="2">
    <source>
        <dbReference type="Proteomes" id="UP000216308"/>
    </source>
</evidence>
<sequence length="163" mass="18358">MDAYRDFPIRADESGSVRVRYGETDEISGFSISGNLVRWDFEAYYGDHMTDLWDLPGGHEDGLAKALASGTLTNWLDEHGWTEIALETAQSAASPGLSTRTYHREYNRLASEWAESDETHPDLEFTYVIDFATFGTPSFFVAEENKAALLAEINDLIERRHGD</sequence>
<protein>
    <submittedName>
        <fullName evidence="1">Uncharacterized protein</fullName>
    </submittedName>
</protein>
<accession>A0A256IQC8</accession>
<comment type="caution">
    <text evidence="1">The sequence shown here is derived from an EMBL/GenBank/DDBJ whole genome shotgun (WGS) entry which is preliminary data.</text>
</comment>
<gene>
    <name evidence="1" type="ORF">DJ70_02970</name>
</gene>
<proteinExistence type="predicted"/>
<reference evidence="1 2" key="1">
    <citation type="journal article" date="2014" name="Front. Microbiol.">
        <title>Population and genomic analysis of the genus Halorubrum.</title>
        <authorList>
            <person name="Fullmer M.S."/>
            <person name="Soucy S.M."/>
            <person name="Swithers K.S."/>
            <person name="Makkay A.M."/>
            <person name="Wheeler R."/>
            <person name="Ventosa A."/>
            <person name="Gogarten J.P."/>
            <person name="Papke R.T."/>
        </authorList>
    </citation>
    <scope>NUCLEOTIDE SEQUENCE [LARGE SCALE GENOMIC DNA]</scope>
    <source>
        <strain evidence="1 2">Cb34</strain>
    </source>
</reference>
<dbReference type="Proteomes" id="UP000216308">
    <property type="component" value="Unassembled WGS sequence"/>
</dbReference>
<evidence type="ECO:0000313" key="1">
    <source>
        <dbReference type="EMBL" id="OYR58496.1"/>
    </source>
</evidence>
<dbReference type="EMBL" id="NHPJ01000032">
    <property type="protein sequence ID" value="OYR58496.1"/>
    <property type="molecule type" value="Genomic_DNA"/>
</dbReference>